<feature type="chain" id="PRO_5004823807" description="NTF2-like domain-containing protein" evidence="1">
    <location>
        <begin position="19"/>
        <end position="194"/>
    </location>
</feature>
<organism evidence="3 4">
    <name type="scientific">Cyphellophora europaea (strain CBS 101466)</name>
    <name type="common">Phialophora europaea</name>
    <dbReference type="NCBI Taxonomy" id="1220924"/>
    <lineage>
        <taxon>Eukaryota</taxon>
        <taxon>Fungi</taxon>
        <taxon>Dikarya</taxon>
        <taxon>Ascomycota</taxon>
        <taxon>Pezizomycotina</taxon>
        <taxon>Eurotiomycetes</taxon>
        <taxon>Chaetothyriomycetidae</taxon>
        <taxon>Chaetothyriales</taxon>
        <taxon>Cyphellophoraceae</taxon>
        <taxon>Cyphellophora</taxon>
    </lineage>
</organism>
<dbReference type="eggNOG" id="ENOG502RKZB">
    <property type="taxonomic scope" value="Eukaryota"/>
</dbReference>
<dbReference type="InParanoid" id="W2RLY0"/>
<dbReference type="AlphaFoldDB" id="W2RLY0"/>
<dbReference type="Pfam" id="PF26534">
    <property type="entry name" value="NTF2_7"/>
    <property type="match status" value="1"/>
</dbReference>
<name>W2RLY0_CYPE1</name>
<dbReference type="PROSITE" id="PS51257">
    <property type="entry name" value="PROKAR_LIPOPROTEIN"/>
    <property type="match status" value="1"/>
</dbReference>
<feature type="signal peptide" evidence="1">
    <location>
        <begin position="1"/>
        <end position="18"/>
    </location>
</feature>
<sequence>MKFATITTVLTAAGTACAGLIPGGNGGYKNPFSPIPGYPIGNGLCLTDQRAQFIVDAFKTILTAQDRKVANDVAQTLIADGYVEESDSINFLAGYPLGGPSFSGKQTYIAGVVNAPAIPGMDTLDIFHDCTHIAWRWNVPHLGLNKYPVKGINHFTVTQPNKGTVIQDNLEFNSIAWGQDIGWTCQPPAGGPSN</sequence>
<evidence type="ECO:0000259" key="2">
    <source>
        <dbReference type="Pfam" id="PF26534"/>
    </source>
</evidence>
<dbReference type="OrthoDB" id="5596743at2759"/>
<protein>
    <recommendedName>
        <fullName evidence="2">NTF2-like domain-containing protein</fullName>
    </recommendedName>
</protein>
<dbReference type="RefSeq" id="XP_008720847.1">
    <property type="nucleotide sequence ID" value="XM_008722625.1"/>
</dbReference>
<keyword evidence="1" id="KW-0732">Signal</keyword>
<evidence type="ECO:0000313" key="4">
    <source>
        <dbReference type="Proteomes" id="UP000030752"/>
    </source>
</evidence>
<reference evidence="3 4" key="1">
    <citation type="submission" date="2013-03" db="EMBL/GenBank/DDBJ databases">
        <title>The Genome Sequence of Phialophora europaea CBS 101466.</title>
        <authorList>
            <consortium name="The Broad Institute Genomics Platform"/>
            <person name="Cuomo C."/>
            <person name="de Hoog S."/>
            <person name="Gorbushina A."/>
            <person name="Walker B."/>
            <person name="Young S.K."/>
            <person name="Zeng Q."/>
            <person name="Gargeya S."/>
            <person name="Fitzgerald M."/>
            <person name="Haas B."/>
            <person name="Abouelleil A."/>
            <person name="Allen A.W."/>
            <person name="Alvarado L."/>
            <person name="Arachchi H.M."/>
            <person name="Berlin A.M."/>
            <person name="Chapman S.B."/>
            <person name="Gainer-Dewar J."/>
            <person name="Goldberg J."/>
            <person name="Griggs A."/>
            <person name="Gujja S."/>
            <person name="Hansen M."/>
            <person name="Howarth C."/>
            <person name="Imamovic A."/>
            <person name="Ireland A."/>
            <person name="Larimer J."/>
            <person name="McCowan C."/>
            <person name="Murphy C."/>
            <person name="Pearson M."/>
            <person name="Poon T.W."/>
            <person name="Priest M."/>
            <person name="Roberts A."/>
            <person name="Saif S."/>
            <person name="Shea T."/>
            <person name="Sisk P."/>
            <person name="Sykes S."/>
            <person name="Wortman J."/>
            <person name="Nusbaum C."/>
            <person name="Birren B."/>
        </authorList>
    </citation>
    <scope>NUCLEOTIDE SEQUENCE [LARGE SCALE GENOMIC DNA]</scope>
    <source>
        <strain evidence="3 4">CBS 101466</strain>
    </source>
</reference>
<evidence type="ECO:0000256" key="1">
    <source>
        <dbReference type="SAM" id="SignalP"/>
    </source>
</evidence>
<evidence type="ECO:0000313" key="3">
    <source>
        <dbReference type="EMBL" id="ETN37315.1"/>
    </source>
</evidence>
<keyword evidence="4" id="KW-1185">Reference proteome</keyword>
<proteinExistence type="predicted"/>
<gene>
    <name evidence="3" type="ORF">HMPREF1541_08306</name>
</gene>
<dbReference type="HOGENOM" id="CLU_096573_2_1_1"/>
<accession>W2RLY0</accession>
<dbReference type="InterPro" id="IPR058645">
    <property type="entry name" value="NTF2-like_dom_7"/>
</dbReference>
<dbReference type="Proteomes" id="UP000030752">
    <property type="component" value="Unassembled WGS sequence"/>
</dbReference>
<dbReference type="VEuPathDB" id="FungiDB:HMPREF1541_08306"/>
<feature type="domain" description="NTF2-like" evidence="2">
    <location>
        <begin position="45"/>
        <end position="183"/>
    </location>
</feature>
<dbReference type="GeneID" id="19975645"/>
<dbReference type="EMBL" id="KB822724">
    <property type="protein sequence ID" value="ETN37315.1"/>
    <property type="molecule type" value="Genomic_DNA"/>
</dbReference>